<dbReference type="EMBL" id="JBIMZQ010000053">
    <property type="protein sequence ID" value="KAL3658530.1"/>
    <property type="molecule type" value="Genomic_DNA"/>
</dbReference>
<dbReference type="Proteomes" id="UP001632037">
    <property type="component" value="Unassembled WGS sequence"/>
</dbReference>
<gene>
    <name evidence="2" type="ORF">V7S43_016414</name>
</gene>
<name>A0ABD3EVH6_9STRA</name>
<feature type="region of interest" description="Disordered" evidence="1">
    <location>
        <begin position="51"/>
        <end position="72"/>
    </location>
</feature>
<evidence type="ECO:0000313" key="2">
    <source>
        <dbReference type="EMBL" id="KAL3658530.1"/>
    </source>
</evidence>
<reference evidence="2 3" key="1">
    <citation type="submission" date="2024-09" db="EMBL/GenBank/DDBJ databases">
        <title>Genome sequencing and assembly of Phytophthora oleae, isolate VK10A, causative agent of rot of olive drupes.</title>
        <authorList>
            <person name="Conti Taguali S."/>
            <person name="Riolo M."/>
            <person name="La Spada F."/>
            <person name="Cacciola S.O."/>
            <person name="Dionisio G."/>
        </authorList>
    </citation>
    <scope>NUCLEOTIDE SEQUENCE [LARGE SCALE GENOMIC DNA]</scope>
    <source>
        <strain evidence="2 3">VK10A</strain>
    </source>
</reference>
<keyword evidence="3" id="KW-1185">Reference proteome</keyword>
<evidence type="ECO:0000313" key="3">
    <source>
        <dbReference type="Proteomes" id="UP001632037"/>
    </source>
</evidence>
<organism evidence="2 3">
    <name type="scientific">Phytophthora oleae</name>
    <dbReference type="NCBI Taxonomy" id="2107226"/>
    <lineage>
        <taxon>Eukaryota</taxon>
        <taxon>Sar</taxon>
        <taxon>Stramenopiles</taxon>
        <taxon>Oomycota</taxon>
        <taxon>Peronosporomycetes</taxon>
        <taxon>Peronosporales</taxon>
        <taxon>Peronosporaceae</taxon>
        <taxon>Phytophthora</taxon>
    </lineage>
</organism>
<comment type="caution">
    <text evidence="2">The sequence shown here is derived from an EMBL/GenBank/DDBJ whole genome shotgun (WGS) entry which is preliminary data.</text>
</comment>
<dbReference type="AlphaFoldDB" id="A0ABD3EVH6"/>
<evidence type="ECO:0000256" key="1">
    <source>
        <dbReference type="SAM" id="MobiDB-lite"/>
    </source>
</evidence>
<feature type="region of interest" description="Disordered" evidence="1">
    <location>
        <begin position="89"/>
        <end position="109"/>
    </location>
</feature>
<sequence>MTGQMRSKVAPRRSWHSMTGLLLHSRVLHSALVTMERQDNVGRLISEMPRVRSPKRRTTEIQQAPRAAPIAKPLAKPLVFRKTKRELEREQQQAQARKQMQSKKRRAEENIKMKRAQPKCARMLQWSCRRTSEYYRTSPGNLRVQSRRRLRF</sequence>
<proteinExistence type="predicted"/>
<protein>
    <submittedName>
        <fullName evidence="2">Uncharacterized protein</fullName>
    </submittedName>
</protein>
<accession>A0ABD3EVH6</accession>